<accession>A0A1T1AXG3</accession>
<dbReference type="STRING" id="28066.RF819_00415"/>
<name>A0A1T1AXG3_RHOFE</name>
<dbReference type="AlphaFoldDB" id="A0A1T1AXG3"/>
<reference evidence="6 7" key="1">
    <citation type="submission" date="2017-01" db="EMBL/GenBank/DDBJ databases">
        <title>Genome sequencing of Rhodoferax fermentans JCM 7819.</title>
        <authorList>
            <person name="Kim Y.J."/>
            <person name="Farh M.E.-A."/>
            <person name="Yang D.-C."/>
        </authorList>
    </citation>
    <scope>NUCLEOTIDE SEQUENCE [LARGE SCALE GENOMIC DNA]</scope>
    <source>
        <strain evidence="6 7">JCM 7819</strain>
    </source>
</reference>
<dbReference type="PANTHER" id="PTHR34653">
    <property type="match status" value="1"/>
</dbReference>
<keyword evidence="7" id="KW-1185">Reference proteome</keyword>
<comment type="subcellular location">
    <subcellularLocation>
        <location evidence="1 4">Bacterial flagellum basal body</location>
    </subcellularLocation>
</comment>
<dbReference type="GO" id="GO:0009425">
    <property type="term" value="C:bacterial-type flagellum basal body"/>
    <property type="evidence" value="ECO:0007669"/>
    <property type="project" value="UniProtKB-SubCell"/>
</dbReference>
<dbReference type="GO" id="GO:0005198">
    <property type="term" value="F:structural molecule activity"/>
    <property type="evidence" value="ECO:0007669"/>
    <property type="project" value="UniProtKB-UniRule"/>
</dbReference>
<evidence type="ECO:0000256" key="2">
    <source>
        <dbReference type="ARBA" id="ARBA00009272"/>
    </source>
</evidence>
<evidence type="ECO:0000313" key="6">
    <source>
        <dbReference type="EMBL" id="OOV08812.1"/>
    </source>
</evidence>
<dbReference type="OrthoDB" id="8909229at2"/>
<protein>
    <recommendedName>
        <fullName evidence="4 5">Flagellar hook-basal body complex protein FliE</fullName>
    </recommendedName>
</protein>
<comment type="similarity">
    <text evidence="2 4">Belongs to the FliE family.</text>
</comment>
<dbReference type="RefSeq" id="WP_078366692.1">
    <property type="nucleotide sequence ID" value="NZ_MTJN01000002.1"/>
</dbReference>
<keyword evidence="3 4" id="KW-0975">Bacterial flagellum</keyword>
<keyword evidence="6" id="KW-0969">Cilium</keyword>
<evidence type="ECO:0000313" key="7">
    <source>
        <dbReference type="Proteomes" id="UP000190750"/>
    </source>
</evidence>
<dbReference type="GO" id="GO:0071973">
    <property type="term" value="P:bacterial-type flagellum-dependent cell motility"/>
    <property type="evidence" value="ECO:0007669"/>
    <property type="project" value="InterPro"/>
</dbReference>
<dbReference type="EMBL" id="MTJN01000002">
    <property type="protein sequence ID" value="OOV08812.1"/>
    <property type="molecule type" value="Genomic_DNA"/>
</dbReference>
<keyword evidence="6" id="KW-0966">Cell projection</keyword>
<evidence type="ECO:0000256" key="4">
    <source>
        <dbReference type="HAMAP-Rule" id="MF_00724"/>
    </source>
</evidence>
<dbReference type="Proteomes" id="UP000190750">
    <property type="component" value="Unassembled WGS sequence"/>
</dbReference>
<evidence type="ECO:0000256" key="5">
    <source>
        <dbReference type="NCBIfam" id="TIGR00205"/>
    </source>
</evidence>
<proteinExistence type="inferred from homology"/>
<dbReference type="InterPro" id="IPR001624">
    <property type="entry name" value="FliE"/>
</dbReference>
<dbReference type="PANTHER" id="PTHR34653:SF1">
    <property type="entry name" value="FLAGELLAR HOOK-BASAL BODY COMPLEX PROTEIN FLIE"/>
    <property type="match status" value="1"/>
</dbReference>
<dbReference type="Pfam" id="PF02049">
    <property type="entry name" value="FliE"/>
    <property type="match status" value="1"/>
</dbReference>
<keyword evidence="6" id="KW-0282">Flagellum</keyword>
<dbReference type="GO" id="GO:0003774">
    <property type="term" value="F:cytoskeletal motor activity"/>
    <property type="evidence" value="ECO:0007669"/>
    <property type="project" value="InterPro"/>
</dbReference>
<dbReference type="NCBIfam" id="TIGR00205">
    <property type="entry name" value="fliE"/>
    <property type="match status" value="1"/>
</dbReference>
<organism evidence="6 7">
    <name type="scientific">Rhodoferax fermentans</name>
    <dbReference type="NCBI Taxonomy" id="28066"/>
    <lineage>
        <taxon>Bacteria</taxon>
        <taxon>Pseudomonadati</taxon>
        <taxon>Pseudomonadota</taxon>
        <taxon>Betaproteobacteria</taxon>
        <taxon>Burkholderiales</taxon>
        <taxon>Comamonadaceae</taxon>
        <taxon>Rhodoferax</taxon>
    </lineage>
</organism>
<dbReference type="PRINTS" id="PR01006">
    <property type="entry name" value="FLGHOOKFLIE"/>
</dbReference>
<evidence type="ECO:0000256" key="3">
    <source>
        <dbReference type="ARBA" id="ARBA00023143"/>
    </source>
</evidence>
<comment type="caution">
    <text evidence="6">The sequence shown here is derived from an EMBL/GenBank/DDBJ whole genome shotgun (WGS) entry which is preliminary data.</text>
</comment>
<gene>
    <name evidence="4" type="primary">fliE</name>
    <name evidence="6" type="ORF">RF819_00415</name>
</gene>
<sequence length="102" mass="11126">MNLTIKSPELIRAVVDLNPPLRKSQGSSETGFQDALVQALSSTSNLQKESGRLTTAFTLENPTVSLEQTMLAGVKSNVAFQATLQVRNRVVQAYTDVMNMQV</sequence>
<evidence type="ECO:0000256" key="1">
    <source>
        <dbReference type="ARBA" id="ARBA00004117"/>
    </source>
</evidence>
<dbReference type="HAMAP" id="MF_00724">
    <property type="entry name" value="FliE"/>
    <property type="match status" value="1"/>
</dbReference>